<dbReference type="AlphaFoldDB" id="A0A3A8HLT1"/>
<evidence type="ECO:0000313" key="1">
    <source>
        <dbReference type="EMBL" id="RKG72342.1"/>
    </source>
</evidence>
<accession>A0A3A8HLT1</accession>
<protein>
    <submittedName>
        <fullName evidence="1">Isoquinoline 1-oxidoreductase subunit</fullName>
    </submittedName>
</protein>
<dbReference type="SUPFAM" id="SSF48695">
    <property type="entry name" value="Multiheme cytochromes"/>
    <property type="match status" value="1"/>
</dbReference>
<comment type="caution">
    <text evidence="1">The sequence shown here is derived from an EMBL/GenBank/DDBJ whole genome shotgun (WGS) entry which is preliminary data.</text>
</comment>
<evidence type="ECO:0000313" key="2">
    <source>
        <dbReference type="Proteomes" id="UP000268094"/>
    </source>
</evidence>
<dbReference type="Proteomes" id="UP000268094">
    <property type="component" value="Unassembled WGS sequence"/>
</dbReference>
<dbReference type="RefSeq" id="WP_120545477.1">
    <property type="nucleotide sequence ID" value="NZ_RAVZ01000471.1"/>
</dbReference>
<reference evidence="2" key="1">
    <citation type="submission" date="2018-09" db="EMBL/GenBank/DDBJ databases">
        <authorList>
            <person name="Livingstone P.G."/>
            <person name="Whitworth D.E."/>
        </authorList>
    </citation>
    <scope>NUCLEOTIDE SEQUENCE [LARGE SCALE GENOMIC DNA]</scope>
    <source>
        <strain evidence="2">CA054A</strain>
    </source>
</reference>
<dbReference type="InterPro" id="IPR036280">
    <property type="entry name" value="Multihaem_cyt_sf"/>
</dbReference>
<keyword evidence="2" id="KW-1185">Reference proteome</keyword>
<dbReference type="EMBL" id="RAVZ01000471">
    <property type="protein sequence ID" value="RKG72342.1"/>
    <property type="molecule type" value="Genomic_DNA"/>
</dbReference>
<sequence length="224" mass="23515">MSLRSKALGVVLGAGAAGVTLALAFGVGCGGRAVQGSTVTLPTVEAQALRAPTEFASIGDKKERSRALFLEASRVMLHPRCVNCHPAGDSPTQGDAFQLHDPPVARGPGDQGVPGLECTSCHQEKNAELARVPGAPKWHLAPRVMAWQGRTPQSLCEQLKDPARNGGKSLAEIIEHSAHDELVGWGWKPGADRVPAPGTQAEFGALVAAWVKDGAECPREESRP</sequence>
<proteinExistence type="predicted"/>
<organism evidence="1 2">
    <name type="scientific">Corallococcus terminator</name>
    <dbReference type="NCBI Taxonomy" id="2316733"/>
    <lineage>
        <taxon>Bacteria</taxon>
        <taxon>Pseudomonadati</taxon>
        <taxon>Myxococcota</taxon>
        <taxon>Myxococcia</taxon>
        <taxon>Myxococcales</taxon>
        <taxon>Cystobacterineae</taxon>
        <taxon>Myxococcaceae</taxon>
        <taxon>Corallococcus</taxon>
    </lineage>
</organism>
<name>A0A3A8HLT1_9BACT</name>
<dbReference type="OrthoDB" id="656942at2"/>
<dbReference type="PROSITE" id="PS51257">
    <property type="entry name" value="PROKAR_LIPOPROTEIN"/>
    <property type="match status" value="1"/>
</dbReference>
<gene>
    <name evidence="1" type="ORF">D7V88_38285</name>
</gene>